<dbReference type="Gene3D" id="3.40.1660.10">
    <property type="entry name" value="EreA-like (biosynthetic domain)"/>
    <property type="match status" value="1"/>
</dbReference>
<reference evidence="1 2" key="1">
    <citation type="submission" date="2022-05" db="EMBL/GenBank/DDBJ databases">
        <authorList>
            <person name="Park J.-S."/>
        </authorList>
    </citation>
    <scope>NUCLEOTIDE SEQUENCE [LARGE SCALE GENOMIC DNA]</scope>
    <source>
        <strain evidence="1 2">2012CJ35-5</strain>
    </source>
</reference>
<dbReference type="PANTHER" id="PTHR31299">
    <property type="entry name" value="ESTERASE, PUTATIVE (AFU_ORTHOLOGUE AFUA_1G05850)-RELATED"/>
    <property type="match status" value="1"/>
</dbReference>
<dbReference type="PROSITE" id="PS51257">
    <property type="entry name" value="PROKAR_LIPOPROTEIN"/>
    <property type="match status" value="1"/>
</dbReference>
<gene>
    <name evidence="1" type="ORF">M3P19_04090</name>
</gene>
<name>A0ABT0PP80_9FLAO</name>
<dbReference type="Proteomes" id="UP001203607">
    <property type="component" value="Unassembled WGS sequence"/>
</dbReference>
<dbReference type="Pfam" id="PF05139">
    <property type="entry name" value="Erythro_esteras"/>
    <property type="match status" value="1"/>
</dbReference>
<evidence type="ECO:0000313" key="1">
    <source>
        <dbReference type="EMBL" id="MCL6273174.1"/>
    </source>
</evidence>
<dbReference type="SUPFAM" id="SSF159501">
    <property type="entry name" value="EreA/ChaN-like"/>
    <property type="match status" value="1"/>
</dbReference>
<dbReference type="CDD" id="cd14728">
    <property type="entry name" value="Ere-like"/>
    <property type="match status" value="1"/>
</dbReference>
<dbReference type="Gene3D" id="1.20.1440.30">
    <property type="entry name" value="Biosynthetic Protein domain"/>
    <property type="match status" value="1"/>
</dbReference>
<dbReference type="InterPro" id="IPR007815">
    <property type="entry name" value="Emycin_Estase"/>
</dbReference>
<dbReference type="RefSeq" id="WP_249656354.1">
    <property type="nucleotide sequence ID" value="NZ_JAMFMA010000001.1"/>
</dbReference>
<proteinExistence type="predicted"/>
<dbReference type="EMBL" id="JAMFMA010000001">
    <property type="protein sequence ID" value="MCL6273174.1"/>
    <property type="molecule type" value="Genomic_DNA"/>
</dbReference>
<keyword evidence="2" id="KW-1185">Reference proteome</keyword>
<dbReference type="Gene3D" id="3.30.1870.10">
    <property type="entry name" value="EreA-like, domain 2"/>
    <property type="match status" value="1"/>
</dbReference>
<comment type="caution">
    <text evidence="1">The sequence shown here is derived from an EMBL/GenBank/DDBJ whole genome shotgun (WGS) entry which is preliminary data.</text>
</comment>
<dbReference type="InterPro" id="IPR052036">
    <property type="entry name" value="Hydrolase/PRTase-associated"/>
</dbReference>
<accession>A0ABT0PP80</accession>
<organism evidence="1 2">
    <name type="scientific">Flagellimonas spongiicola</name>
    <dbReference type="NCBI Taxonomy" id="2942208"/>
    <lineage>
        <taxon>Bacteria</taxon>
        <taxon>Pseudomonadati</taxon>
        <taxon>Bacteroidota</taxon>
        <taxon>Flavobacteriia</taxon>
        <taxon>Flavobacteriales</taxon>
        <taxon>Flavobacteriaceae</taxon>
        <taxon>Flagellimonas</taxon>
    </lineage>
</organism>
<protein>
    <submittedName>
        <fullName evidence="1">Erythromycin esterase family protein</fullName>
    </submittedName>
</protein>
<sequence>MRTYIKLVSIVFVALLSACHEKKNTSPQDHLSGQSEFVEWAQQKKITLNSFTESESNSDLEAIFQNAANYKVIALSEGFHNCKEMLQLHHRMIRYLVEEHGFNTVVTESGLPESRLAYNYIKNKPHAVAPWNNGINKMYAAWQEGRTLIEWMREYNRSHENELSYYGIDIGGFYHNWKTPLNNVLEYLETVDAPYATAQSERLEPWLEILSENARIKYINELSQADRDELARILVEMSNYFQINKDQFISKSSNQEYQWAKQSTMAMRMAENYYRNYMGQRNGTPEYVGLNGREIAMAENVKWVLEHKKDAKVILIDHVVHTKTETQHQDGLYGFFTPAGEILKQELKDSLFIVGMTYGGGKFWNDWHTIDSRFIDTIPQSSPNGIEKTMAKIGTEPYYIHWKDNTNNSKTWMNSLLRMRENNYFINIKPIEWDGCVYLPDVSPGTPMR</sequence>
<evidence type="ECO:0000313" key="2">
    <source>
        <dbReference type="Proteomes" id="UP001203607"/>
    </source>
</evidence>
<dbReference type="PANTHER" id="PTHR31299:SF0">
    <property type="entry name" value="ESTERASE, PUTATIVE (AFU_ORTHOLOGUE AFUA_1G05850)-RELATED"/>
    <property type="match status" value="1"/>
</dbReference>